<protein>
    <submittedName>
        <fullName evidence="1">Uncharacterized protein</fullName>
    </submittedName>
</protein>
<dbReference type="Proteomes" id="UP001060085">
    <property type="component" value="Linkage Group LG03"/>
</dbReference>
<reference evidence="2" key="1">
    <citation type="journal article" date="2023" name="Nat. Plants">
        <title>Single-cell RNA sequencing provides a high-resolution roadmap for understanding the multicellular compartmentation of specialized metabolism.</title>
        <authorList>
            <person name="Sun S."/>
            <person name="Shen X."/>
            <person name="Li Y."/>
            <person name="Li Y."/>
            <person name="Wang S."/>
            <person name="Li R."/>
            <person name="Zhang H."/>
            <person name="Shen G."/>
            <person name="Guo B."/>
            <person name="Wei J."/>
            <person name="Xu J."/>
            <person name="St-Pierre B."/>
            <person name="Chen S."/>
            <person name="Sun C."/>
        </authorList>
    </citation>
    <scope>NUCLEOTIDE SEQUENCE [LARGE SCALE GENOMIC DNA]</scope>
</reference>
<proteinExistence type="predicted"/>
<evidence type="ECO:0000313" key="2">
    <source>
        <dbReference type="Proteomes" id="UP001060085"/>
    </source>
</evidence>
<gene>
    <name evidence="1" type="ORF">M9H77_11956</name>
</gene>
<comment type="caution">
    <text evidence="1">The sequence shown here is derived from an EMBL/GenBank/DDBJ whole genome shotgun (WGS) entry which is preliminary data.</text>
</comment>
<organism evidence="1 2">
    <name type="scientific">Catharanthus roseus</name>
    <name type="common">Madagascar periwinkle</name>
    <name type="synonym">Vinca rosea</name>
    <dbReference type="NCBI Taxonomy" id="4058"/>
    <lineage>
        <taxon>Eukaryota</taxon>
        <taxon>Viridiplantae</taxon>
        <taxon>Streptophyta</taxon>
        <taxon>Embryophyta</taxon>
        <taxon>Tracheophyta</taxon>
        <taxon>Spermatophyta</taxon>
        <taxon>Magnoliopsida</taxon>
        <taxon>eudicotyledons</taxon>
        <taxon>Gunneridae</taxon>
        <taxon>Pentapetalae</taxon>
        <taxon>asterids</taxon>
        <taxon>lamiids</taxon>
        <taxon>Gentianales</taxon>
        <taxon>Apocynaceae</taxon>
        <taxon>Rauvolfioideae</taxon>
        <taxon>Vinceae</taxon>
        <taxon>Catharanthinae</taxon>
        <taxon>Catharanthus</taxon>
    </lineage>
</organism>
<accession>A0ACC0BG78</accession>
<sequence length="101" mass="11345">MSVVGLEFQLPRHSRHLPSMVGCPAIRSCPLDFDVTPQVQPTWCREDYNCHMLRFIGFVLNSFQNTEGARISIACRRVRLVDTSRGRSVNSSTSIPNGGEH</sequence>
<keyword evidence="2" id="KW-1185">Reference proteome</keyword>
<dbReference type="EMBL" id="CM044703">
    <property type="protein sequence ID" value="KAI5671592.1"/>
    <property type="molecule type" value="Genomic_DNA"/>
</dbReference>
<evidence type="ECO:0000313" key="1">
    <source>
        <dbReference type="EMBL" id="KAI5671592.1"/>
    </source>
</evidence>
<name>A0ACC0BG78_CATRO</name>